<dbReference type="InterPro" id="IPR011576">
    <property type="entry name" value="Pyridox_Oxase_N"/>
</dbReference>
<name>A0ABR5PPP2_9LACO</name>
<dbReference type="EMBL" id="AZGN01000052">
    <property type="protein sequence ID" value="KRM31768.1"/>
    <property type="molecule type" value="Genomic_DNA"/>
</dbReference>
<dbReference type="Gene3D" id="2.30.110.10">
    <property type="entry name" value="Electron Transport, Fmn-binding Protein, Chain A"/>
    <property type="match status" value="1"/>
</dbReference>
<gene>
    <name evidence="2" type="ORF">FC44_GL000470</name>
</gene>
<evidence type="ECO:0000313" key="2">
    <source>
        <dbReference type="EMBL" id="KRM31768.1"/>
    </source>
</evidence>
<keyword evidence="3" id="KW-1185">Reference proteome</keyword>
<comment type="caution">
    <text evidence="2">The sequence shown here is derived from an EMBL/GenBank/DDBJ whole genome shotgun (WGS) entry which is preliminary data.</text>
</comment>
<dbReference type="Proteomes" id="UP000051735">
    <property type="component" value="Unassembled WGS sequence"/>
</dbReference>
<reference evidence="2 3" key="1">
    <citation type="journal article" date="2015" name="Genome Announc.">
        <title>Expanding the biotechnology potential of lactobacilli through comparative genomics of 213 strains and associated genera.</title>
        <authorList>
            <person name="Sun Z."/>
            <person name="Harris H.M."/>
            <person name="McCann A."/>
            <person name="Guo C."/>
            <person name="Argimon S."/>
            <person name="Zhang W."/>
            <person name="Yang X."/>
            <person name="Jeffery I.B."/>
            <person name="Cooney J.C."/>
            <person name="Kagawa T.F."/>
            <person name="Liu W."/>
            <person name="Song Y."/>
            <person name="Salvetti E."/>
            <person name="Wrobel A."/>
            <person name="Rasinkangas P."/>
            <person name="Parkhill J."/>
            <person name="Rea M.C."/>
            <person name="O'Sullivan O."/>
            <person name="Ritari J."/>
            <person name="Douillard F.P."/>
            <person name="Paul Ross R."/>
            <person name="Yang R."/>
            <person name="Briner A.E."/>
            <person name="Felis G.E."/>
            <person name="de Vos W.M."/>
            <person name="Barrangou R."/>
            <person name="Klaenhammer T.R."/>
            <person name="Caufield P.W."/>
            <person name="Cui Y."/>
            <person name="Zhang H."/>
            <person name="O'Toole P.W."/>
        </authorList>
    </citation>
    <scope>NUCLEOTIDE SEQUENCE [LARGE SCALE GENOMIC DNA]</scope>
    <source>
        <strain evidence="2 3">DSM 6629</strain>
    </source>
</reference>
<dbReference type="SUPFAM" id="SSF50475">
    <property type="entry name" value="FMN-binding split barrel"/>
    <property type="match status" value="1"/>
</dbReference>
<dbReference type="Pfam" id="PF01243">
    <property type="entry name" value="PNPOx_N"/>
    <property type="match status" value="1"/>
</dbReference>
<protein>
    <recommendedName>
        <fullName evidence="1">Pyridoxamine 5'-phosphate oxidase N-terminal domain-containing protein</fullName>
    </recommendedName>
</protein>
<feature type="domain" description="Pyridoxamine 5'-phosphate oxidase N-terminal" evidence="1">
    <location>
        <begin position="36"/>
        <end position="123"/>
    </location>
</feature>
<sequence>MFPKLERNSKKGTVNMRKAVPKLDDSLTNDQFLNLIVESFQSVLFGTVNKIGNPITNVADIEVKDANQLIFATTYQKAFYDRLKNHPLISITALKGEETLDSVSFTLNGDVHEVDDKYLDEIFAKRPEILRPFAITPINGSIYDLRQQPIFQKQFKF</sequence>
<dbReference type="InterPro" id="IPR012349">
    <property type="entry name" value="Split_barrel_FMN-bd"/>
</dbReference>
<organism evidence="2 3">
    <name type="scientific">Lactobacillus intestinalis DSM 6629</name>
    <dbReference type="NCBI Taxonomy" id="1423761"/>
    <lineage>
        <taxon>Bacteria</taxon>
        <taxon>Bacillati</taxon>
        <taxon>Bacillota</taxon>
        <taxon>Bacilli</taxon>
        <taxon>Lactobacillales</taxon>
        <taxon>Lactobacillaceae</taxon>
        <taxon>Lactobacillus</taxon>
    </lineage>
</organism>
<proteinExistence type="predicted"/>
<evidence type="ECO:0000259" key="1">
    <source>
        <dbReference type="Pfam" id="PF01243"/>
    </source>
</evidence>
<accession>A0ABR5PPP2</accession>
<evidence type="ECO:0000313" key="3">
    <source>
        <dbReference type="Proteomes" id="UP000051735"/>
    </source>
</evidence>